<evidence type="ECO:0000256" key="1">
    <source>
        <dbReference type="SAM" id="Phobius"/>
    </source>
</evidence>
<dbReference type="HOGENOM" id="CLU_3183876_0_0_9"/>
<dbReference type="EMBL" id="CP001615">
    <property type="protein sequence ID" value="ACQ71079.1"/>
    <property type="molecule type" value="Genomic_DNA"/>
</dbReference>
<dbReference type="KEGG" id="eat:EAT1b_2156"/>
<keyword evidence="1" id="KW-0472">Membrane</keyword>
<keyword evidence="3" id="KW-1185">Reference proteome</keyword>
<dbReference type="STRING" id="360911.EAT1b_2156"/>
<sequence length="46" mass="5442">MQQVMDMGWTILNLGLLTMIGIFLFRLLRRHSNQSASDNRQMLFPF</sequence>
<evidence type="ECO:0000313" key="3">
    <source>
        <dbReference type="Proteomes" id="UP000000716"/>
    </source>
</evidence>
<accession>C4L1P7</accession>
<keyword evidence="1" id="KW-1133">Transmembrane helix</keyword>
<name>C4L1P7_EXISA</name>
<reference evidence="2 3" key="1">
    <citation type="journal article" date="2011" name="J. Bacteriol.">
        <title>Complete genome sequence of the Thermophilic Bacterium Exiguobacterium sp. AT1b.</title>
        <authorList>
            <person name="Vishnivetskaya T.A."/>
            <person name="Lucas S."/>
            <person name="Copeland A."/>
            <person name="Lapidus A."/>
            <person name="Glavina Del Rio T."/>
            <person name="Dalin E."/>
            <person name="Tice H."/>
            <person name="Bruce D.C."/>
            <person name="Goodwin L.A."/>
            <person name="Pitluck S."/>
            <person name="Saunders E."/>
            <person name="Brettin T."/>
            <person name="Detter C."/>
            <person name="Han C."/>
            <person name="Larimer F."/>
            <person name="Land M.L."/>
            <person name="Hauser L.J."/>
            <person name="Kyrpides N.C."/>
            <person name="Ovchinnikova G."/>
            <person name="Kathariou S."/>
            <person name="Ramaley R.F."/>
            <person name="Rodrigues D.F."/>
            <person name="Hendrix C."/>
            <person name="Richardson P."/>
            <person name="Tiedje J.M."/>
        </authorList>
    </citation>
    <scope>NUCLEOTIDE SEQUENCE [LARGE SCALE GENOMIC DNA]</scope>
    <source>
        <strain evidence="3">ATCC BAA-1283 / AT1b</strain>
    </source>
</reference>
<dbReference type="RefSeq" id="WP_015880638.1">
    <property type="nucleotide sequence ID" value="NC_012673.1"/>
</dbReference>
<dbReference type="Proteomes" id="UP000000716">
    <property type="component" value="Chromosome"/>
</dbReference>
<evidence type="ECO:0000313" key="2">
    <source>
        <dbReference type="EMBL" id="ACQ71079.1"/>
    </source>
</evidence>
<organism evidence="2 3">
    <name type="scientific">Exiguobacterium sp. (strain ATCC BAA-1283 / AT1b)</name>
    <dbReference type="NCBI Taxonomy" id="360911"/>
    <lineage>
        <taxon>Bacteria</taxon>
        <taxon>Bacillati</taxon>
        <taxon>Bacillota</taxon>
        <taxon>Bacilli</taxon>
        <taxon>Bacillales</taxon>
        <taxon>Bacillales Family XII. Incertae Sedis</taxon>
        <taxon>Exiguobacterium</taxon>
    </lineage>
</organism>
<keyword evidence="1" id="KW-0812">Transmembrane</keyword>
<feature type="transmembrane region" description="Helical" evidence="1">
    <location>
        <begin position="6"/>
        <end position="28"/>
    </location>
</feature>
<protein>
    <submittedName>
        <fullName evidence="2">Uncharacterized protein</fullName>
    </submittedName>
</protein>
<dbReference type="AlphaFoldDB" id="C4L1P7"/>
<proteinExistence type="predicted"/>
<gene>
    <name evidence="2" type="ordered locus">EAT1b_2156</name>
</gene>